<dbReference type="Proteomes" id="UP000231480">
    <property type="component" value="Unassembled WGS sequence"/>
</dbReference>
<dbReference type="InterPro" id="IPR023214">
    <property type="entry name" value="HAD_sf"/>
</dbReference>
<dbReference type="InterPro" id="IPR036412">
    <property type="entry name" value="HAD-like_sf"/>
</dbReference>
<dbReference type="SUPFAM" id="SSF56784">
    <property type="entry name" value="HAD-like"/>
    <property type="match status" value="1"/>
</dbReference>
<proteinExistence type="predicted"/>
<evidence type="ECO:0000313" key="1">
    <source>
        <dbReference type="EMBL" id="PIP17156.1"/>
    </source>
</evidence>
<dbReference type="AlphaFoldDB" id="A0A2G9YD41"/>
<gene>
    <name evidence="1" type="ORF">COX44_01430</name>
</gene>
<dbReference type="Gene3D" id="3.40.50.1000">
    <property type="entry name" value="HAD superfamily/HAD-like"/>
    <property type="match status" value="1"/>
</dbReference>
<organism evidence="1 2">
    <name type="scientific">Candidatus Portnoybacteria bacterium CG23_combo_of_CG06-09_8_20_14_all_37_13</name>
    <dbReference type="NCBI Taxonomy" id="1974819"/>
    <lineage>
        <taxon>Bacteria</taxon>
        <taxon>Candidatus Portnoyibacteriota</taxon>
    </lineage>
</organism>
<evidence type="ECO:0000313" key="2">
    <source>
        <dbReference type="Proteomes" id="UP000231480"/>
    </source>
</evidence>
<reference evidence="1 2" key="1">
    <citation type="submission" date="2017-09" db="EMBL/GenBank/DDBJ databases">
        <title>Depth-based differentiation of microbial function through sediment-hosted aquifers and enrichment of novel symbionts in the deep terrestrial subsurface.</title>
        <authorList>
            <person name="Probst A.J."/>
            <person name="Ladd B."/>
            <person name="Jarett J.K."/>
            <person name="Geller-Mcgrath D.E."/>
            <person name="Sieber C.M."/>
            <person name="Emerson J.B."/>
            <person name="Anantharaman K."/>
            <person name="Thomas B.C."/>
            <person name="Malmstrom R."/>
            <person name="Stieglmeier M."/>
            <person name="Klingl A."/>
            <person name="Woyke T."/>
            <person name="Ryan C.M."/>
            <person name="Banfield J.F."/>
        </authorList>
    </citation>
    <scope>NUCLEOTIDE SEQUENCE [LARGE SCALE GENOMIC DNA]</scope>
    <source>
        <strain evidence="1">CG23_combo_of_CG06-09_8_20_14_all_37_13</strain>
    </source>
</reference>
<comment type="caution">
    <text evidence="1">The sequence shown here is derived from an EMBL/GenBank/DDBJ whole genome shotgun (WGS) entry which is preliminary data.</text>
</comment>
<sequence length="163" mass="19309">MIYVIDFDDTLFDRSGKFAKAAQKAGIVFKGELYEKSKIKGIYNPKKHLKLLGKKRQDLEKVLEQSQNFLLPGAIKKLKKLRKNNKLILLSKGDFWFHKQKIKYSGLESLFDKIYITDNKLKIFREKIMSRYSQEKIVFIDDKKEELDEVKKVYAEIKTKNRL</sequence>
<accession>A0A2G9YD41</accession>
<dbReference type="EMBL" id="PCRH01000032">
    <property type="protein sequence ID" value="PIP17156.1"/>
    <property type="molecule type" value="Genomic_DNA"/>
</dbReference>
<name>A0A2G9YD41_9BACT</name>
<protein>
    <submittedName>
        <fullName evidence="1">Uncharacterized protein</fullName>
    </submittedName>
</protein>